<dbReference type="PANTHER" id="PTHR46012:SF2">
    <property type="entry name" value="IP22168P"/>
    <property type="match status" value="1"/>
</dbReference>
<evidence type="ECO:0000256" key="5">
    <source>
        <dbReference type="ARBA" id="ARBA00022968"/>
    </source>
</evidence>
<keyword evidence="5" id="KW-0812">Transmembrane</keyword>
<keyword evidence="4" id="KW-0808">Transferase</keyword>
<comment type="subcellular location">
    <subcellularLocation>
        <location evidence="1">Membrane</location>
        <topology evidence="1">Single-pass type II membrane protein</topology>
    </subcellularLocation>
</comment>
<evidence type="ECO:0000313" key="7">
    <source>
        <dbReference type="Proteomes" id="UP001497623"/>
    </source>
</evidence>
<evidence type="ECO:0000256" key="1">
    <source>
        <dbReference type="ARBA" id="ARBA00004606"/>
    </source>
</evidence>
<dbReference type="SUPFAM" id="SSF53448">
    <property type="entry name" value="Nucleotide-diphospho-sugar transferases"/>
    <property type="match status" value="1"/>
</dbReference>
<evidence type="ECO:0000313" key="6">
    <source>
        <dbReference type="EMBL" id="CAL4125025.1"/>
    </source>
</evidence>
<evidence type="ECO:0000256" key="4">
    <source>
        <dbReference type="ARBA" id="ARBA00022679"/>
    </source>
</evidence>
<gene>
    <name evidence="6" type="ORF">MNOR_LOCUS24956</name>
</gene>
<dbReference type="PANTHER" id="PTHR46012">
    <property type="entry name" value="IP22168P"/>
    <property type="match status" value="1"/>
</dbReference>
<dbReference type="InterPro" id="IPR029044">
    <property type="entry name" value="Nucleotide-diphossugar_trans"/>
</dbReference>
<accession>A0AAV2RJY7</accession>
<sequence length="175" mass="19726">MDTVYSVGRGLPFLGRSGLNSGVMLMNLARLRSIPGGGFTNITKNLYLQYKNKIGLGDQDIINIFFALHPTLYHELGCNWDYGFIHCQSGHNICLDAEKNGASLVHGMGNSFRNGRYKHLMALYDGWREHELGTPIQILVSKIQEKQATQNHPCLMTQTYFNVLTKQLSLYTISK</sequence>
<dbReference type="Proteomes" id="UP001497623">
    <property type="component" value="Unassembled WGS sequence"/>
</dbReference>
<comment type="caution">
    <text evidence="6">The sequence shown here is derived from an EMBL/GenBank/DDBJ whole genome shotgun (WGS) entry which is preliminary data.</text>
</comment>
<keyword evidence="7" id="KW-1185">Reference proteome</keyword>
<keyword evidence="3" id="KW-0328">Glycosyltransferase</keyword>
<protein>
    <submittedName>
        <fullName evidence="6">Uncharacterized protein</fullName>
    </submittedName>
</protein>
<keyword evidence="5" id="KW-0735">Signal-anchor</keyword>
<comment type="similarity">
    <text evidence="2">Belongs to the glycosyltransferase 8 family.</text>
</comment>
<dbReference type="GO" id="GO:0016020">
    <property type="term" value="C:membrane"/>
    <property type="evidence" value="ECO:0007669"/>
    <property type="project" value="UniProtKB-SubCell"/>
</dbReference>
<evidence type="ECO:0000256" key="2">
    <source>
        <dbReference type="ARBA" id="ARBA00006351"/>
    </source>
</evidence>
<dbReference type="AlphaFoldDB" id="A0AAV2RJY7"/>
<dbReference type="InterPro" id="IPR051993">
    <property type="entry name" value="Glycosyltransferase_8"/>
</dbReference>
<dbReference type="GO" id="GO:0035252">
    <property type="term" value="F:UDP-xylosyltransferase activity"/>
    <property type="evidence" value="ECO:0007669"/>
    <property type="project" value="TreeGrafter"/>
</dbReference>
<organism evidence="6 7">
    <name type="scientific">Meganyctiphanes norvegica</name>
    <name type="common">Northern krill</name>
    <name type="synonym">Thysanopoda norvegica</name>
    <dbReference type="NCBI Taxonomy" id="48144"/>
    <lineage>
        <taxon>Eukaryota</taxon>
        <taxon>Metazoa</taxon>
        <taxon>Ecdysozoa</taxon>
        <taxon>Arthropoda</taxon>
        <taxon>Crustacea</taxon>
        <taxon>Multicrustacea</taxon>
        <taxon>Malacostraca</taxon>
        <taxon>Eumalacostraca</taxon>
        <taxon>Eucarida</taxon>
        <taxon>Euphausiacea</taxon>
        <taxon>Euphausiidae</taxon>
        <taxon>Meganyctiphanes</taxon>
    </lineage>
</organism>
<name>A0AAV2RJY7_MEGNR</name>
<dbReference type="GO" id="GO:0016266">
    <property type="term" value="P:protein O-linked glycosylation via N-acetyl-galactosamine"/>
    <property type="evidence" value="ECO:0007669"/>
    <property type="project" value="TreeGrafter"/>
</dbReference>
<reference evidence="6 7" key="1">
    <citation type="submission" date="2024-05" db="EMBL/GenBank/DDBJ databases">
        <authorList>
            <person name="Wallberg A."/>
        </authorList>
    </citation>
    <scope>NUCLEOTIDE SEQUENCE [LARGE SCALE GENOMIC DNA]</scope>
</reference>
<dbReference type="EMBL" id="CAXKWB010023326">
    <property type="protein sequence ID" value="CAL4125025.1"/>
    <property type="molecule type" value="Genomic_DNA"/>
</dbReference>
<dbReference type="Gene3D" id="3.90.550.10">
    <property type="entry name" value="Spore Coat Polysaccharide Biosynthesis Protein SpsA, Chain A"/>
    <property type="match status" value="1"/>
</dbReference>
<evidence type="ECO:0000256" key="3">
    <source>
        <dbReference type="ARBA" id="ARBA00022676"/>
    </source>
</evidence>
<proteinExistence type="inferred from homology"/>